<dbReference type="AlphaFoldDB" id="A3HUE0"/>
<feature type="domain" description="TfoX N-terminal" evidence="1">
    <location>
        <begin position="21"/>
        <end position="109"/>
    </location>
</feature>
<dbReference type="EMBL" id="AAXU02000001">
    <property type="protein sequence ID" value="EAZ81762.1"/>
    <property type="molecule type" value="Genomic_DNA"/>
</dbReference>
<dbReference type="GO" id="GO:0032259">
    <property type="term" value="P:methylation"/>
    <property type="evidence" value="ECO:0007669"/>
    <property type="project" value="UniProtKB-KW"/>
</dbReference>
<evidence type="ECO:0000313" key="3">
    <source>
        <dbReference type="Proteomes" id="UP000003919"/>
    </source>
</evidence>
<keyword evidence="3" id="KW-1185">Reference proteome</keyword>
<dbReference type="GO" id="GO:0008168">
    <property type="term" value="F:methyltransferase activity"/>
    <property type="evidence" value="ECO:0007669"/>
    <property type="project" value="UniProtKB-KW"/>
</dbReference>
<dbReference type="Proteomes" id="UP000003919">
    <property type="component" value="Unassembled WGS sequence"/>
</dbReference>
<keyword evidence="2" id="KW-0808">Transferase</keyword>
<dbReference type="RefSeq" id="WP_008197761.1">
    <property type="nucleotide sequence ID" value="NZ_CM001023.1"/>
</dbReference>
<dbReference type="HOGENOM" id="CLU_136016_1_0_10"/>
<dbReference type="InterPro" id="IPR007076">
    <property type="entry name" value="TfoX_N"/>
</dbReference>
<evidence type="ECO:0000259" key="1">
    <source>
        <dbReference type="Pfam" id="PF04993"/>
    </source>
</evidence>
<gene>
    <name evidence="2" type="ORF">ALPR1_00935</name>
</gene>
<proteinExistence type="predicted"/>
<dbReference type="STRING" id="388413.ALPR1_00935"/>
<dbReference type="OrthoDB" id="214902at2"/>
<keyword evidence="2" id="KW-0489">Methyltransferase</keyword>
<dbReference type="Pfam" id="PF04993">
    <property type="entry name" value="TfoX_N"/>
    <property type="match status" value="1"/>
</dbReference>
<dbReference type="SUPFAM" id="SSF159894">
    <property type="entry name" value="YgaC/TfoX-N like"/>
    <property type="match status" value="1"/>
</dbReference>
<sequence>MAYDEYLVERLAQSLKSRHIPFQHKKMMGGMLFMVDDKMFMGINRDNNSGKDRLMVRVGEDAEEMCIKRAGCRSMEFTGRPMKGFVFVDPEGFDLDDDWEFWVEKALEFNPKAKKSKKRREK</sequence>
<dbReference type="Gene3D" id="3.30.1460.30">
    <property type="entry name" value="YgaC/TfoX-N like chaperone"/>
    <property type="match status" value="1"/>
</dbReference>
<name>A3HUE0_9BACT</name>
<dbReference type="eggNOG" id="COG3070">
    <property type="taxonomic scope" value="Bacteria"/>
</dbReference>
<comment type="caution">
    <text evidence="2">The sequence shown here is derived from an EMBL/GenBank/DDBJ whole genome shotgun (WGS) entry which is preliminary data.</text>
</comment>
<reference evidence="2 3" key="1">
    <citation type="journal article" date="2011" name="J. Bacteriol.">
        <title>Complete genome sequence of Algoriphagus sp. PR1, bacterial prey of a colony-forming choanoflagellate.</title>
        <authorList>
            <person name="Alegado R.A."/>
            <person name="Ferriera S."/>
            <person name="Nusbaum C."/>
            <person name="Young S.K."/>
            <person name="Zeng Q."/>
            <person name="Imamovic A."/>
            <person name="Fairclough S.R."/>
            <person name="King N."/>
        </authorList>
    </citation>
    <scope>NUCLEOTIDE SEQUENCE [LARGE SCALE GENOMIC DNA]</scope>
    <source>
        <strain evidence="2 3">PR1</strain>
    </source>
</reference>
<protein>
    <submittedName>
        <fullName evidence="2">TrmH family RNA methyltransferase</fullName>
    </submittedName>
</protein>
<evidence type="ECO:0000313" key="2">
    <source>
        <dbReference type="EMBL" id="EAZ81762.1"/>
    </source>
</evidence>
<organism evidence="2 3">
    <name type="scientific">Algoriphagus machipongonensis</name>
    <dbReference type="NCBI Taxonomy" id="388413"/>
    <lineage>
        <taxon>Bacteria</taxon>
        <taxon>Pseudomonadati</taxon>
        <taxon>Bacteroidota</taxon>
        <taxon>Cytophagia</taxon>
        <taxon>Cytophagales</taxon>
        <taxon>Cyclobacteriaceae</taxon>
        <taxon>Algoriphagus</taxon>
    </lineage>
</organism>
<accession>A3HUE0</accession>